<dbReference type="PANTHER" id="PTHR30624">
    <property type="entry name" value="UNCHARACTERIZED PROTEIN TLDD AND PMBA"/>
    <property type="match status" value="1"/>
</dbReference>
<dbReference type="Pfam" id="PF01523">
    <property type="entry name" value="PmbA_TldD_1st"/>
    <property type="match status" value="1"/>
</dbReference>
<dbReference type="PANTHER" id="PTHR30624:SF4">
    <property type="entry name" value="METALLOPROTEASE TLDD"/>
    <property type="match status" value="1"/>
</dbReference>
<dbReference type="NCBIfam" id="NF008006">
    <property type="entry name" value="PRK10735.1"/>
    <property type="match status" value="1"/>
</dbReference>
<evidence type="ECO:0000259" key="5">
    <source>
        <dbReference type="Pfam" id="PF01523"/>
    </source>
</evidence>
<evidence type="ECO:0000256" key="1">
    <source>
        <dbReference type="ARBA" id="ARBA00005836"/>
    </source>
</evidence>
<accession>A0ABP7S2X4</accession>
<dbReference type="InterPro" id="IPR035068">
    <property type="entry name" value="TldD/PmbA_N"/>
</dbReference>
<dbReference type="PIRSF" id="PIRSF004919">
    <property type="entry name" value="TldD"/>
    <property type="match status" value="1"/>
</dbReference>
<evidence type="ECO:0000259" key="6">
    <source>
        <dbReference type="Pfam" id="PF19289"/>
    </source>
</evidence>
<evidence type="ECO:0000256" key="3">
    <source>
        <dbReference type="ARBA" id="ARBA00022801"/>
    </source>
</evidence>
<keyword evidence="9" id="KW-1185">Reference proteome</keyword>
<evidence type="ECO:0000259" key="7">
    <source>
        <dbReference type="Pfam" id="PF19290"/>
    </source>
</evidence>
<comment type="caution">
    <text evidence="8">The sequence shown here is derived from an EMBL/GenBank/DDBJ whole genome shotgun (WGS) entry which is preliminary data.</text>
</comment>
<dbReference type="Pfam" id="PF19290">
    <property type="entry name" value="PmbA_TldD_2nd"/>
    <property type="match status" value="1"/>
</dbReference>
<comment type="similarity">
    <text evidence="1">Belongs to the peptidase U62 family.</text>
</comment>
<dbReference type="InterPro" id="IPR045569">
    <property type="entry name" value="Metalloprtase-TldD/E_C"/>
</dbReference>
<dbReference type="InterPro" id="IPR036059">
    <property type="entry name" value="TldD/PmbA_sf"/>
</dbReference>
<gene>
    <name evidence="8" type="primary">tldD</name>
    <name evidence="8" type="ORF">GCM10022279_32270</name>
</gene>
<protein>
    <submittedName>
        <fullName evidence="8">Metalloprotease TldD</fullName>
    </submittedName>
</protein>
<dbReference type="InterPro" id="IPR051463">
    <property type="entry name" value="Peptidase_U62_metallo"/>
</dbReference>
<dbReference type="Gene3D" id="3.30.2290.10">
    <property type="entry name" value="PmbA/TldD superfamily"/>
    <property type="match status" value="1"/>
</dbReference>
<dbReference type="InterPro" id="IPR025502">
    <property type="entry name" value="TldD"/>
</dbReference>
<dbReference type="EMBL" id="BAABBP010000046">
    <property type="protein sequence ID" value="GAA4005734.1"/>
    <property type="molecule type" value="Genomic_DNA"/>
</dbReference>
<dbReference type="InterPro" id="IPR002510">
    <property type="entry name" value="Metalloprtase-TldD/E_N"/>
</dbReference>
<reference evidence="9" key="1">
    <citation type="journal article" date="2019" name="Int. J. Syst. Evol. Microbiol.">
        <title>The Global Catalogue of Microorganisms (GCM) 10K type strain sequencing project: providing services to taxonomists for standard genome sequencing and annotation.</title>
        <authorList>
            <consortium name="The Broad Institute Genomics Platform"/>
            <consortium name="The Broad Institute Genome Sequencing Center for Infectious Disease"/>
            <person name="Wu L."/>
            <person name="Ma J."/>
        </authorList>
    </citation>
    <scope>NUCLEOTIDE SEQUENCE [LARGE SCALE GENOMIC DNA]</scope>
    <source>
        <strain evidence="9">JCM 17561</strain>
    </source>
</reference>
<name>A0ABP7S2X4_9BURK</name>
<keyword evidence="3" id="KW-0378">Hydrolase</keyword>
<evidence type="ECO:0000256" key="2">
    <source>
        <dbReference type="ARBA" id="ARBA00022670"/>
    </source>
</evidence>
<organism evidence="8 9">
    <name type="scientific">Comamonas faecalis</name>
    <dbReference type="NCBI Taxonomy" id="1387849"/>
    <lineage>
        <taxon>Bacteria</taxon>
        <taxon>Pseudomonadati</taxon>
        <taxon>Pseudomonadota</taxon>
        <taxon>Betaproteobacteria</taxon>
        <taxon>Burkholderiales</taxon>
        <taxon>Comamonadaceae</taxon>
        <taxon>Comamonas</taxon>
    </lineage>
</organism>
<feature type="domain" description="Metalloprotease TldD/E central" evidence="7">
    <location>
        <begin position="133"/>
        <end position="241"/>
    </location>
</feature>
<keyword evidence="4 8" id="KW-0482">Metalloprotease</keyword>
<feature type="domain" description="Metalloprotease TldD/E N-terminal" evidence="5">
    <location>
        <begin position="44"/>
        <end position="108"/>
    </location>
</feature>
<evidence type="ECO:0000313" key="9">
    <source>
        <dbReference type="Proteomes" id="UP001501627"/>
    </source>
</evidence>
<keyword evidence="2" id="KW-0645">Protease</keyword>
<sequence>MISREPTIERLATARALLLEPFGLDETHLARALAAIRAHRVDDADLYFQTTRTEGWSLEEGIVKTGAFSIDQGVGVRAVSGEKTAFAYSDDISEASLLDAAHTVRSIAAAGQSARVRAAKVARSHALYPQLDPIATLDSTAKVQLLEKVEQLARARDPRVAQVMAGLASEYDVVLIARADGTLAADVRPLVRLSVTVIAQQGPRREMGAAGGGGRFGLAYFDDAQIKRYVDEAVDAALVNLQARPAPAGEMTVVLGPGWPGVLLHEAVGHGLEGDFNRKGSSAFSGRIGERVAARGVTVLDDGTIADRRGSLNVDDEGHPTQRNVLIEDGILKGYLQDSLNARLMGASATGNGRRESYAHIPMPRMTNTYMLAGDKDPQEIVASIKRGLYATNFGGGQVDITSGKFVFSASQAWWVENGKIVYPVKGATLVGSGPESLKKVGMIGNDLQLDSGVGTCGKEGQSVPVGVGQPTLRIDGLTVGGTA</sequence>
<dbReference type="InterPro" id="IPR045570">
    <property type="entry name" value="Metalloprtase-TldD/E_cen_dom"/>
</dbReference>
<dbReference type="Proteomes" id="UP001501627">
    <property type="component" value="Unassembled WGS sequence"/>
</dbReference>
<dbReference type="SUPFAM" id="SSF111283">
    <property type="entry name" value="Putative modulator of DNA gyrase, PmbA/TldD"/>
    <property type="match status" value="1"/>
</dbReference>
<evidence type="ECO:0000256" key="4">
    <source>
        <dbReference type="ARBA" id="ARBA00023049"/>
    </source>
</evidence>
<dbReference type="Pfam" id="PF19289">
    <property type="entry name" value="PmbA_TldD_3rd"/>
    <property type="match status" value="1"/>
</dbReference>
<proteinExistence type="inferred from homology"/>
<dbReference type="RefSeq" id="WP_103045712.1">
    <property type="nucleotide sequence ID" value="NZ_BAABBP010000046.1"/>
</dbReference>
<feature type="domain" description="Metalloprotease TldD/E C-terminal" evidence="6">
    <location>
        <begin position="249"/>
        <end position="482"/>
    </location>
</feature>
<dbReference type="GO" id="GO:0008237">
    <property type="term" value="F:metallopeptidase activity"/>
    <property type="evidence" value="ECO:0007669"/>
    <property type="project" value="UniProtKB-KW"/>
</dbReference>
<evidence type="ECO:0000313" key="8">
    <source>
        <dbReference type="EMBL" id="GAA4005734.1"/>
    </source>
</evidence>